<dbReference type="InterPro" id="IPR016181">
    <property type="entry name" value="Acyl_CoA_acyltransferase"/>
</dbReference>
<accession>Q2S9G7</accession>
<dbReference type="Proteomes" id="UP000000238">
    <property type="component" value="Chromosome"/>
</dbReference>
<evidence type="ECO:0000313" key="3">
    <source>
        <dbReference type="Proteomes" id="UP000000238"/>
    </source>
</evidence>
<keyword evidence="3" id="KW-1185">Reference proteome</keyword>
<evidence type="ECO:0000259" key="1">
    <source>
        <dbReference type="PROSITE" id="PS51186"/>
    </source>
</evidence>
<dbReference type="CDD" id="cd04301">
    <property type="entry name" value="NAT_SF"/>
    <property type="match status" value="1"/>
</dbReference>
<dbReference type="PROSITE" id="PS51186">
    <property type="entry name" value="GNAT"/>
    <property type="match status" value="1"/>
</dbReference>
<proteinExistence type="predicted"/>
<dbReference type="OrthoDB" id="9805924at2"/>
<organism evidence="2 3">
    <name type="scientific">Hahella chejuensis (strain KCTC 2396)</name>
    <dbReference type="NCBI Taxonomy" id="349521"/>
    <lineage>
        <taxon>Bacteria</taxon>
        <taxon>Pseudomonadati</taxon>
        <taxon>Pseudomonadota</taxon>
        <taxon>Gammaproteobacteria</taxon>
        <taxon>Oceanospirillales</taxon>
        <taxon>Hahellaceae</taxon>
        <taxon>Hahella</taxon>
    </lineage>
</organism>
<dbReference type="AlphaFoldDB" id="Q2S9G7"/>
<dbReference type="KEGG" id="hch:HCH_06057"/>
<dbReference type="eggNOG" id="COG0456">
    <property type="taxonomic scope" value="Bacteria"/>
</dbReference>
<evidence type="ECO:0000313" key="2">
    <source>
        <dbReference type="EMBL" id="ABC32707.1"/>
    </source>
</evidence>
<dbReference type="EMBL" id="CP000155">
    <property type="protein sequence ID" value="ABC32707.1"/>
    <property type="molecule type" value="Genomic_DNA"/>
</dbReference>
<protein>
    <submittedName>
        <fullName evidence="2">Acetyltransferase</fullName>
    </submittedName>
</protein>
<dbReference type="HOGENOM" id="CLU_013985_22_0_6"/>
<dbReference type="Gene3D" id="3.40.630.30">
    <property type="match status" value="1"/>
</dbReference>
<sequence>MKVKDVKLGQGLVVRPSTASDKAFLEQLHNSTREDLRLIDGERDFVESIIDMQFKAQQQGYGAQFPNAMYFVIEKQHERIGKVTIDFGHNEVHVIDIAFIPQARGKGFGEEVIRSLQAAAAQICAPLTLSVLMQNVAAKKLYLKLGFVTESILPPYERMMWRPEIVQRVMV</sequence>
<dbReference type="GO" id="GO:0016747">
    <property type="term" value="F:acyltransferase activity, transferring groups other than amino-acyl groups"/>
    <property type="evidence" value="ECO:0007669"/>
    <property type="project" value="InterPro"/>
</dbReference>
<dbReference type="STRING" id="349521.HCH_06057"/>
<dbReference type="RefSeq" id="WP_011399765.1">
    <property type="nucleotide sequence ID" value="NC_007645.1"/>
</dbReference>
<dbReference type="Pfam" id="PF00583">
    <property type="entry name" value="Acetyltransf_1"/>
    <property type="match status" value="1"/>
</dbReference>
<keyword evidence="2" id="KW-0808">Transferase</keyword>
<name>Q2S9G7_HAHCH</name>
<gene>
    <name evidence="2" type="ordered locus">HCH_06057</name>
</gene>
<dbReference type="SUPFAM" id="SSF55729">
    <property type="entry name" value="Acyl-CoA N-acyltransferases (Nat)"/>
    <property type="match status" value="1"/>
</dbReference>
<dbReference type="InterPro" id="IPR000182">
    <property type="entry name" value="GNAT_dom"/>
</dbReference>
<reference evidence="2 3" key="1">
    <citation type="journal article" date="2005" name="Nucleic Acids Res.">
        <title>Genomic blueprint of Hahella chejuensis, a marine microbe producing an algicidal agent.</title>
        <authorList>
            <person name="Jeong H."/>
            <person name="Yim J.H."/>
            <person name="Lee C."/>
            <person name="Choi S.-H."/>
            <person name="Park Y.K."/>
            <person name="Yoon S.H."/>
            <person name="Hur C.-G."/>
            <person name="Kang H.-Y."/>
            <person name="Kim D."/>
            <person name="Lee H.H."/>
            <person name="Park K.H."/>
            <person name="Park S.-H."/>
            <person name="Park H.-S."/>
            <person name="Lee H.K."/>
            <person name="Oh T.K."/>
            <person name="Kim J.F."/>
        </authorList>
    </citation>
    <scope>NUCLEOTIDE SEQUENCE [LARGE SCALE GENOMIC DNA]</scope>
    <source>
        <strain evidence="2 3">KCTC 2396</strain>
    </source>
</reference>
<feature type="domain" description="N-acetyltransferase" evidence="1">
    <location>
        <begin position="12"/>
        <end position="164"/>
    </location>
</feature>